<dbReference type="Proteomes" id="UP000634308">
    <property type="component" value="Unassembled WGS sequence"/>
</dbReference>
<dbReference type="RefSeq" id="WP_189063718.1">
    <property type="nucleotide sequence ID" value="NZ_BMQM01000003.1"/>
</dbReference>
<dbReference type="EMBL" id="BMQM01000003">
    <property type="protein sequence ID" value="GGR49340.1"/>
    <property type="molecule type" value="Genomic_DNA"/>
</dbReference>
<comment type="caution">
    <text evidence="1">The sequence shown here is derived from an EMBL/GenBank/DDBJ whole genome shotgun (WGS) entry which is preliminary data.</text>
</comment>
<evidence type="ECO:0000313" key="1">
    <source>
        <dbReference type="EMBL" id="GGR49340.1"/>
    </source>
</evidence>
<accession>A0ABQ2RRI5</accession>
<keyword evidence="2" id="KW-1185">Reference proteome</keyword>
<name>A0ABQ2RRI5_9DEIO</name>
<organism evidence="1 2">
    <name type="scientific">Deinococcus seoulensis</name>
    <dbReference type="NCBI Taxonomy" id="1837379"/>
    <lineage>
        <taxon>Bacteria</taxon>
        <taxon>Thermotogati</taxon>
        <taxon>Deinococcota</taxon>
        <taxon>Deinococci</taxon>
        <taxon>Deinococcales</taxon>
        <taxon>Deinococcaceae</taxon>
        <taxon>Deinococcus</taxon>
    </lineage>
</organism>
<reference evidence="2" key="1">
    <citation type="journal article" date="2019" name="Int. J. Syst. Evol. Microbiol.">
        <title>The Global Catalogue of Microorganisms (GCM) 10K type strain sequencing project: providing services to taxonomists for standard genome sequencing and annotation.</title>
        <authorList>
            <consortium name="The Broad Institute Genomics Platform"/>
            <consortium name="The Broad Institute Genome Sequencing Center for Infectious Disease"/>
            <person name="Wu L."/>
            <person name="Ma J."/>
        </authorList>
    </citation>
    <scope>NUCLEOTIDE SEQUENCE [LARGE SCALE GENOMIC DNA]</scope>
    <source>
        <strain evidence="2">JCM 31404</strain>
    </source>
</reference>
<evidence type="ECO:0000313" key="2">
    <source>
        <dbReference type="Proteomes" id="UP000634308"/>
    </source>
</evidence>
<sequence>MTDLPAALTAEETRTLDTALSLDAALNLDMALNLGEAQARAVLAALPSSRGAQAAARALALGRPHLTLEWTDEPLLLAAAHLRLGRPDAALGTLGGLPDTARPALLRARAALQGGALDALAQATHARTLARADGDGGALVVAATLLAEHHLRAGAQHEALRTLAEGLKVAEMTGQPADPHLLAVLAHAQKPLNARKAAATAAKALDRSEPGSPARVLALLALDRPEDAHAQAQRGSLAAAWWEPFARLVSAARPPATTPETDGTAADG</sequence>
<gene>
    <name evidence="1" type="ORF">GCM10008959_08230</name>
</gene>
<protein>
    <submittedName>
        <fullName evidence="1">Uncharacterized protein</fullName>
    </submittedName>
</protein>
<proteinExistence type="predicted"/>